<evidence type="ECO:0000256" key="11">
    <source>
        <dbReference type="HAMAP-Rule" id="MF_00042"/>
    </source>
</evidence>
<evidence type="ECO:0000259" key="12">
    <source>
        <dbReference type="PROSITE" id="PS50879"/>
    </source>
</evidence>
<accession>A0A517NIP4</accession>
<dbReference type="InterPro" id="IPR036397">
    <property type="entry name" value="RNaseH_sf"/>
</dbReference>
<organism evidence="13 14">
    <name type="scientific">Rubripirellula lacrimiformis</name>
    <dbReference type="NCBI Taxonomy" id="1930273"/>
    <lineage>
        <taxon>Bacteria</taxon>
        <taxon>Pseudomonadati</taxon>
        <taxon>Planctomycetota</taxon>
        <taxon>Planctomycetia</taxon>
        <taxon>Pirellulales</taxon>
        <taxon>Pirellulaceae</taxon>
        <taxon>Rubripirellula</taxon>
    </lineage>
</organism>
<keyword evidence="6 11" id="KW-0540">Nuclease</keyword>
<evidence type="ECO:0000256" key="6">
    <source>
        <dbReference type="ARBA" id="ARBA00022722"/>
    </source>
</evidence>
<keyword evidence="7 11" id="KW-0479">Metal-binding</keyword>
<dbReference type="EC" id="3.1.26.4" evidence="5 11"/>
<comment type="similarity">
    <text evidence="3 11">Belongs to the RNase H family.</text>
</comment>
<keyword evidence="11" id="KW-0963">Cytoplasm</keyword>
<comment type="catalytic activity">
    <reaction evidence="1 11">
        <text>Endonucleolytic cleavage to 5'-phosphomonoester.</text>
        <dbReference type="EC" id="3.1.26.4"/>
    </reaction>
</comment>
<dbReference type="EMBL" id="CP036525">
    <property type="protein sequence ID" value="QDT07006.1"/>
    <property type="molecule type" value="Genomic_DNA"/>
</dbReference>
<dbReference type="KEGG" id="rlc:K227x_54300"/>
<comment type="cofactor">
    <cofactor evidence="11">
        <name>Mg(2+)</name>
        <dbReference type="ChEBI" id="CHEBI:18420"/>
    </cofactor>
    <text evidence="11">Binds 1 Mg(2+) ion per subunit. May bind a second metal ion at a regulatory site, or after substrate binding.</text>
</comment>
<gene>
    <name evidence="13" type="primary">rnhA_2</name>
    <name evidence="11" type="synonym">rnhA</name>
    <name evidence="13" type="ORF">K227x_54300</name>
</gene>
<dbReference type="PANTHER" id="PTHR10642">
    <property type="entry name" value="RIBONUCLEASE H1"/>
    <property type="match status" value="1"/>
</dbReference>
<feature type="domain" description="RNase H type-1" evidence="12">
    <location>
        <begin position="49"/>
        <end position="195"/>
    </location>
</feature>
<evidence type="ECO:0000256" key="7">
    <source>
        <dbReference type="ARBA" id="ARBA00022723"/>
    </source>
</evidence>
<keyword evidence="8 11" id="KW-0255">Endonuclease</keyword>
<evidence type="ECO:0000256" key="5">
    <source>
        <dbReference type="ARBA" id="ARBA00012180"/>
    </source>
</evidence>
<dbReference type="PROSITE" id="PS50879">
    <property type="entry name" value="RNASE_H_1"/>
    <property type="match status" value="1"/>
</dbReference>
<evidence type="ECO:0000313" key="14">
    <source>
        <dbReference type="Proteomes" id="UP000318538"/>
    </source>
</evidence>
<feature type="binding site" evidence="11">
    <location>
        <position position="58"/>
    </location>
    <ligand>
        <name>Mg(2+)</name>
        <dbReference type="ChEBI" id="CHEBI:18420"/>
        <label>1</label>
    </ligand>
</feature>
<dbReference type="HAMAP" id="MF_00042">
    <property type="entry name" value="RNase_H"/>
    <property type="match status" value="1"/>
</dbReference>
<dbReference type="GO" id="GO:0043137">
    <property type="term" value="P:DNA replication, removal of RNA primer"/>
    <property type="evidence" value="ECO:0007669"/>
    <property type="project" value="TreeGrafter"/>
</dbReference>
<evidence type="ECO:0000256" key="2">
    <source>
        <dbReference type="ARBA" id="ARBA00004065"/>
    </source>
</evidence>
<name>A0A517NIP4_9BACT</name>
<dbReference type="FunFam" id="3.30.420.10:FF:000089">
    <property type="entry name" value="Ribonuclease H"/>
    <property type="match status" value="1"/>
</dbReference>
<comment type="subunit">
    <text evidence="4 11">Monomer.</text>
</comment>
<keyword evidence="9 11" id="KW-0378">Hydrolase</keyword>
<dbReference type="InterPro" id="IPR050092">
    <property type="entry name" value="RNase_H"/>
</dbReference>
<dbReference type="CDD" id="cd09278">
    <property type="entry name" value="RNase_HI_prokaryote_like"/>
    <property type="match status" value="1"/>
</dbReference>
<dbReference type="InterPro" id="IPR012337">
    <property type="entry name" value="RNaseH-like_sf"/>
</dbReference>
<dbReference type="SUPFAM" id="SSF53098">
    <property type="entry name" value="Ribonuclease H-like"/>
    <property type="match status" value="1"/>
</dbReference>
<dbReference type="NCBIfam" id="NF001236">
    <property type="entry name" value="PRK00203.1"/>
    <property type="match status" value="1"/>
</dbReference>
<evidence type="ECO:0000256" key="3">
    <source>
        <dbReference type="ARBA" id="ARBA00005300"/>
    </source>
</evidence>
<dbReference type="Pfam" id="PF00075">
    <property type="entry name" value="RNase_H"/>
    <property type="match status" value="1"/>
</dbReference>
<dbReference type="Proteomes" id="UP000318538">
    <property type="component" value="Chromosome"/>
</dbReference>
<proteinExistence type="inferred from homology"/>
<comment type="subcellular location">
    <subcellularLocation>
        <location evidence="11">Cytoplasm</location>
    </subcellularLocation>
</comment>
<dbReference type="GO" id="GO:0005737">
    <property type="term" value="C:cytoplasm"/>
    <property type="evidence" value="ECO:0007669"/>
    <property type="project" value="UniProtKB-SubCell"/>
</dbReference>
<evidence type="ECO:0000256" key="9">
    <source>
        <dbReference type="ARBA" id="ARBA00022801"/>
    </source>
</evidence>
<protein>
    <recommendedName>
        <fullName evidence="5 11">Ribonuclease H</fullName>
        <shortName evidence="11">RNase H</shortName>
        <ecNumber evidence="5 11">3.1.26.4</ecNumber>
    </recommendedName>
</protein>
<evidence type="ECO:0000256" key="8">
    <source>
        <dbReference type="ARBA" id="ARBA00022759"/>
    </source>
</evidence>
<feature type="binding site" evidence="11">
    <location>
        <position position="58"/>
    </location>
    <ligand>
        <name>Mg(2+)</name>
        <dbReference type="ChEBI" id="CHEBI:18420"/>
        <label>2</label>
    </ligand>
</feature>
<feature type="binding site" evidence="11">
    <location>
        <position position="120"/>
    </location>
    <ligand>
        <name>Mg(2+)</name>
        <dbReference type="ChEBI" id="CHEBI:18420"/>
        <label>1</label>
    </ligand>
</feature>
<dbReference type="AlphaFoldDB" id="A0A517NIP4"/>
<reference evidence="13 14" key="1">
    <citation type="submission" date="2019-02" db="EMBL/GenBank/DDBJ databases">
        <title>Deep-cultivation of Planctomycetes and their phenomic and genomic characterization uncovers novel biology.</title>
        <authorList>
            <person name="Wiegand S."/>
            <person name="Jogler M."/>
            <person name="Boedeker C."/>
            <person name="Pinto D."/>
            <person name="Vollmers J."/>
            <person name="Rivas-Marin E."/>
            <person name="Kohn T."/>
            <person name="Peeters S.H."/>
            <person name="Heuer A."/>
            <person name="Rast P."/>
            <person name="Oberbeckmann S."/>
            <person name="Bunk B."/>
            <person name="Jeske O."/>
            <person name="Meyerdierks A."/>
            <person name="Storesund J.E."/>
            <person name="Kallscheuer N."/>
            <person name="Luecker S."/>
            <person name="Lage O.M."/>
            <person name="Pohl T."/>
            <person name="Merkel B.J."/>
            <person name="Hornburger P."/>
            <person name="Mueller R.-W."/>
            <person name="Bruemmer F."/>
            <person name="Labrenz M."/>
            <person name="Spormann A.M."/>
            <person name="Op den Camp H."/>
            <person name="Overmann J."/>
            <person name="Amann R."/>
            <person name="Jetten M.S.M."/>
            <person name="Mascher T."/>
            <person name="Medema M.H."/>
            <person name="Devos D.P."/>
            <person name="Kaster A.-K."/>
            <person name="Ovreas L."/>
            <person name="Rohde M."/>
            <person name="Galperin M.Y."/>
            <person name="Jogler C."/>
        </authorList>
    </citation>
    <scope>NUCLEOTIDE SEQUENCE [LARGE SCALE GENOMIC DNA]</scope>
    <source>
        <strain evidence="13 14">K22_7</strain>
    </source>
</reference>
<evidence type="ECO:0000313" key="13">
    <source>
        <dbReference type="EMBL" id="QDT07006.1"/>
    </source>
</evidence>
<dbReference type="InterPro" id="IPR002156">
    <property type="entry name" value="RNaseH_domain"/>
</dbReference>
<comment type="function">
    <text evidence="2 11">Endonuclease that specifically degrades the RNA of RNA-DNA hybrids.</text>
</comment>
<dbReference type="Gene3D" id="3.30.420.10">
    <property type="entry name" value="Ribonuclease H-like superfamily/Ribonuclease H"/>
    <property type="match status" value="1"/>
</dbReference>
<dbReference type="GO" id="GO:0003676">
    <property type="term" value="F:nucleic acid binding"/>
    <property type="evidence" value="ECO:0007669"/>
    <property type="project" value="InterPro"/>
</dbReference>
<keyword evidence="14" id="KW-1185">Reference proteome</keyword>
<feature type="binding site" evidence="11">
    <location>
        <position position="98"/>
    </location>
    <ligand>
        <name>Mg(2+)</name>
        <dbReference type="ChEBI" id="CHEBI:18420"/>
        <label>1</label>
    </ligand>
</feature>
<dbReference type="PANTHER" id="PTHR10642:SF26">
    <property type="entry name" value="RIBONUCLEASE H1"/>
    <property type="match status" value="1"/>
</dbReference>
<evidence type="ECO:0000256" key="4">
    <source>
        <dbReference type="ARBA" id="ARBA00011245"/>
    </source>
</evidence>
<feature type="binding site" evidence="11">
    <location>
        <position position="187"/>
    </location>
    <ligand>
        <name>Mg(2+)</name>
        <dbReference type="ChEBI" id="CHEBI:18420"/>
        <label>2</label>
    </ligand>
</feature>
<dbReference type="GO" id="GO:0004523">
    <property type="term" value="F:RNA-DNA hybrid ribonuclease activity"/>
    <property type="evidence" value="ECO:0007669"/>
    <property type="project" value="UniProtKB-UniRule"/>
</dbReference>
<dbReference type="InterPro" id="IPR022892">
    <property type="entry name" value="RNaseHI"/>
</dbReference>
<evidence type="ECO:0000256" key="1">
    <source>
        <dbReference type="ARBA" id="ARBA00000077"/>
    </source>
</evidence>
<dbReference type="GO" id="GO:0000287">
    <property type="term" value="F:magnesium ion binding"/>
    <property type="evidence" value="ECO:0007669"/>
    <property type="project" value="UniProtKB-UniRule"/>
</dbReference>
<sequence length="201" mass="22263">MVFQRIGEDCLKGGAGEFRRIPVRGGGLVSVAIWASELYRPGIFGNLPGMKKVSLYTDGACSGNPGPGGWAFILRCDSTAKELERAGGEPESTNNKMELTAVIRGLEVLKEPCEVTLFADSTYVLQGMKTWMAGWKSRGWKRKEGKKLAEVKNVELWKALDALMQTHTIKYEHVKGHAGHVENERCDVLAVQAYQRYLTKS</sequence>
<evidence type="ECO:0000256" key="10">
    <source>
        <dbReference type="ARBA" id="ARBA00022842"/>
    </source>
</evidence>
<keyword evidence="10 11" id="KW-0460">Magnesium</keyword>